<comment type="caution">
    <text evidence="1">The sequence shown here is derived from an EMBL/GenBank/DDBJ whole genome shotgun (WGS) entry which is preliminary data.</text>
</comment>
<evidence type="ECO:0000313" key="1">
    <source>
        <dbReference type="EMBL" id="EJW95941.1"/>
    </source>
</evidence>
<dbReference type="AlphaFoldDB" id="J9FLZ8"/>
<reference evidence="1" key="1">
    <citation type="journal article" date="2012" name="PLoS ONE">
        <title>Gene sets for utilization of primary and secondary nutrition supplies in the distal gut of endangered iberian lynx.</title>
        <authorList>
            <person name="Alcaide M."/>
            <person name="Messina E."/>
            <person name="Richter M."/>
            <person name="Bargiela R."/>
            <person name="Peplies J."/>
            <person name="Huws S.A."/>
            <person name="Newbold C.J."/>
            <person name="Golyshin P.N."/>
            <person name="Simon M.A."/>
            <person name="Lopez G."/>
            <person name="Yakimov M.M."/>
            <person name="Ferrer M."/>
        </authorList>
    </citation>
    <scope>NUCLEOTIDE SEQUENCE</scope>
</reference>
<organism evidence="1">
    <name type="scientific">gut metagenome</name>
    <dbReference type="NCBI Taxonomy" id="749906"/>
    <lineage>
        <taxon>unclassified sequences</taxon>
        <taxon>metagenomes</taxon>
        <taxon>organismal metagenomes</taxon>
    </lineage>
</organism>
<dbReference type="EMBL" id="AMCI01005534">
    <property type="protein sequence ID" value="EJW95941.1"/>
    <property type="molecule type" value="Genomic_DNA"/>
</dbReference>
<accession>J9FLZ8</accession>
<gene>
    <name evidence="1" type="ORF">EVA_15952</name>
</gene>
<protein>
    <submittedName>
        <fullName evidence="1">Uncharacterized protein</fullName>
    </submittedName>
</protein>
<proteinExistence type="predicted"/>
<name>J9FLZ8_9ZZZZ</name>
<sequence length="35" mass="4040">MKNPSRVYIQNHSLNRFRVLSETEPIGNYEGSKCA</sequence>